<evidence type="ECO:0000313" key="22">
    <source>
        <dbReference type="EMBL" id="KAH0919856.1"/>
    </source>
</evidence>
<keyword evidence="16" id="KW-0325">Glycoprotein</keyword>
<evidence type="ECO:0000256" key="5">
    <source>
        <dbReference type="ARBA" id="ARBA00012513"/>
    </source>
</evidence>
<dbReference type="InterPro" id="IPR019825">
    <property type="entry name" value="Lectin_legB_Mn/Ca_BS"/>
</dbReference>
<dbReference type="InterPro" id="IPR017441">
    <property type="entry name" value="Protein_kinase_ATP_BS"/>
</dbReference>
<evidence type="ECO:0000256" key="13">
    <source>
        <dbReference type="ARBA" id="ARBA00022989"/>
    </source>
</evidence>
<proteinExistence type="inferred from homology"/>
<comment type="subcellular location">
    <subcellularLocation>
        <location evidence="1">Cell membrane</location>
    </subcellularLocation>
    <subcellularLocation>
        <location evidence="2">Membrane</location>
        <topology evidence="2">Single-pass type I membrane protein</topology>
    </subcellularLocation>
</comment>
<dbReference type="InterPro" id="IPR001220">
    <property type="entry name" value="Legume_lectin_dom"/>
</dbReference>
<evidence type="ECO:0000256" key="20">
    <source>
        <dbReference type="SAM" id="Phobius"/>
    </source>
</evidence>
<evidence type="ECO:0000256" key="8">
    <source>
        <dbReference type="ARBA" id="ARBA00022692"/>
    </source>
</evidence>
<evidence type="ECO:0000256" key="6">
    <source>
        <dbReference type="ARBA" id="ARBA00022475"/>
    </source>
</evidence>
<organism evidence="22 23">
    <name type="scientific">Brassica napus</name>
    <name type="common">Rape</name>
    <dbReference type="NCBI Taxonomy" id="3708"/>
    <lineage>
        <taxon>Eukaryota</taxon>
        <taxon>Viridiplantae</taxon>
        <taxon>Streptophyta</taxon>
        <taxon>Embryophyta</taxon>
        <taxon>Tracheophyta</taxon>
        <taxon>Spermatophyta</taxon>
        <taxon>Magnoliopsida</taxon>
        <taxon>eudicotyledons</taxon>
        <taxon>Gunneridae</taxon>
        <taxon>Pentapetalae</taxon>
        <taxon>rosids</taxon>
        <taxon>malvids</taxon>
        <taxon>Brassicales</taxon>
        <taxon>Brassicaceae</taxon>
        <taxon>Brassiceae</taxon>
        <taxon>Brassica</taxon>
    </lineage>
</organism>
<dbReference type="Pfam" id="PF07714">
    <property type="entry name" value="PK_Tyr_Ser-Thr"/>
    <property type="match status" value="2"/>
</dbReference>
<evidence type="ECO:0000256" key="1">
    <source>
        <dbReference type="ARBA" id="ARBA00004236"/>
    </source>
</evidence>
<feature type="binding site" evidence="19">
    <location>
        <position position="336"/>
    </location>
    <ligand>
        <name>ATP</name>
        <dbReference type="ChEBI" id="CHEBI:30616"/>
    </ligand>
</feature>
<evidence type="ECO:0000313" key="23">
    <source>
        <dbReference type="Proteomes" id="UP000824890"/>
    </source>
</evidence>
<protein>
    <recommendedName>
        <fullName evidence="5">non-specific serine/threonine protein kinase</fullName>
        <ecNumber evidence="5">2.7.11.1</ecNumber>
    </recommendedName>
</protein>
<comment type="similarity">
    <text evidence="3">In the N-terminal section; belongs to the leguminous lectin family.</text>
</comment>
<dbReference type="SUPFAM" id="SSF56112">
    <property type="entry name" value="Protein kinase-like (PK-like)"/>
    <property type="match status" value="2"/>
</dbReference>
<dbReference type="PROSITE" id="PS50011">
    <property type="entry name" value="PROTEIN_KINASE_DOM"/>
    <property type="match status" value="1"/>
</dbReference>
<dbReference type="InterPro" id="IPR050528">
    <property type="entry name" value="L-type_Lectin-RKs"/>
</dbReference>
<comment type="similarity">
    <text evidence="4">In the C-terminal section; belongs to the protein kinase superfamily. Ser/Thr protein kinase family.</text>
</comment>
<evidence type="ECO:0000256" key="3">
    <source>
        <dbReference type="ARBA" id="ARBA00008536"/>
    </source>
</evidence>
<feature type="transmembrane region" description="Helical" evidence="20">
    <location>
        <begin position="249"/>
        <end position="273"/>
    </location>
</feature>
<feature type="domain" description="Protein kinase" evidence="21">
    <location>
        <begin position="306"/>
        <end position="1011"/>
    </location>
</feature>
<evidence type="ECO:0000256" key="14">
    <source>
        <dbReference type="ARBA" id="ARBA00023136"/>
    </source>
</evidence>
<evidence type="ECO:0000256" key="11">
    <source>
        <dbReference type="ARBA" id="ARBA00022741"/>
    </source>
</evidence>
<gene>
    <name evidence="22" type="ORF">HID58_027516</name>
</gene>
<keyword evidence="13 20" id="KW-1133">Transmembrane helix</keyword>
<keyword evidence="7" id="KW-0808">Transferase</keyword>
<evidence type="ECO:0000256" key="4">
    <source>
        <dbReference type="ARBA" id="ARBA00010217"/>
    </source>
</evidence>
<dbReference type="Gene3D" id="2.60.120.200">
    <property type="match status" value="2"/>
</dbReference>
<dbReference type="SUPFAM" id="SSF49899">
    <property type="entry name" value="Concanavalin A-like lectins/glucanases"/>
    <property type="match status" value="2"/>
</dbReference>
<evidence type="ECO:0000256" key="12">
    <source>
        <dbReference type="ARBA" id="ARBA00022840"/>
    </source>
</evidence>
<dbReference type="Proteomes" id="UP000824890">
    <property type="component" value="Unassembled WGS sequence"/>
</dbReference>
<dbReference type="InterPro" id="IPR011009">
    <property type="entry name" value="Kinase-like_dom_sf"/>
</dbReference>
<dbReference type="Pfam" id="PF00139">
    <property type="entry name" value="Lectin_legB"/>
    <property type="match status" value="2"/>
</dbReference>
<feature type="transmembrane region" description="Helical" evidence="20">
    <location>
        <begin position="791"/>
        <end position="815"/>
    </location>
</feature>
<keyword evidence="9" id="KW-0732">Signal</keyword>
<keyword evidence="7" id="KW-0418">Kinase</keyword>
<evidence type="ECO:0000256" key="10">
    <source>
        <dbReference type="ARBA" id="ARBA00022734"/>
    </source>
</evidence>
<evidence type="ECO:0000256" key="9">
    <source>
        <dbReference type="ARBA" id="ARBA00022729"/>
    </source>
</evidence>
<evidence type="ECO:0000259" key="21">
    <source>
        <dbReference type="PROSITE" id="PS50011"/>
    </source>
</evidence>
<dbReference type="InterPro" id="IPR013320">
    <property type="entry name" value="ConA-like_dom_sf"/>
</dbReference>
<keyword evidence="15" id="KW-0675">Receptor</keyword>
<evidence type="ECO:0000256" key="17">
    <source>
        <dbReference type="ARBA" id="ARBA00047899"/>
    </source>
</evidence>
<sequence>ATRRQEQAQFSFNGYLFTDGVADLNPDGLFKLITSKTQGGAGQVLYQFPQKFKNSQNHTVSSFSTTFVFAIMATRKTAAGCGLSFNISSTKGLNSSASNRSVSVGFHTAKTDGKDVNEVAINVSGLDTYRNNSAGYYKDDGSGFVDIEIASGALIQVWVEYNNSAKQLDVTMHSIYTCKPKTPLLSLRKDLYPYLLEYMYVGFTSVGSPTSSHYILGWNFNSTGPVLPIAHSRLPKLPDEKDRSLSRKILAISLSISGLTLIIVLVFGVVFYLKRKKFLEVIEDWEVQFGPHRFTYKDLFIATKGFKNSELLGRGGFGKVFKGILPLSSIPIAVKKISHDSKQGMREFLAEIATIGRLRHPDLVRLLGYCRRKGELYLVYDFMPKGSLDRFLYQQPDQLSRTGKSSTSSDVFAFGVFMLEITCGRKPIEPRGSPSEIVLTDWVLDRWDSGDILQVVDEKLGHKYLEEQVTLVLKLGLLCSHPVAATRPSMSSVMQFLDGVATLPHNLLELVNARKIDGGFDALGEAKESPGASSNTFSSVMMESFLLFFPKNVVSDPNGGQFNFNGFLYAAGSAHLKSNGLFRLTNTTAQTAGQVFYNYPLRFKDSPNGTVFSFSTTFIFAIASHYGADNGHGLAFVLSPIRGLSNVDPTQYLGLFNSTNMGDPSNHIVAVELDTVQTAEFNDIDSNHVGIDINSVWIEYDSKQKQLNVTLHPLDVSKPKLPLLSLEKDLSPYLLECMYVGFSSSTGIRTASHYILGWTFKMNGTAPDIDTTHLPEVPRFDQPRDQSVKGVMAITLSLSGITMLIVLVLGLWLFLKRKKLLEVIEDWEVQFGPHRFAYKDLHTATKGFKDTELLGKGGFGKVFKGTLPVSNIEIAVKMVSHDSRQGMRDYLEGTLGYISPELSRTGKASTSSDVFAFGVVMLEIACGRKPVLPRASESEMVLTDWVLECWENGDIMQVVDQRIGQEYIEEQVVLVLKLGLLCSHPVAAIRPNMSSVIQFLDSVAQLPHNLLELMSAQEINRGAQVSGEAADSPESSSVASLTFTESFVSHGRLVGKEAPPMTYSSKISSLAAHFKYL</sequence>
<dbReference type="InterPro" id="IPR001245">
    <property type="entry name" value="Ser-Thr/Tyr_kinase_cat_dom"/>
</dbReference>
<feature type="binding site" evidence="19">
    <location>
        <position position="877"/>
    </location>
    <ligand>
        <name>ATP</name>
        <dbReference type="ChEBI" id="CHEBI:30616"/>
    </ligand>
</feature>
<comment type="caution">
    <text evidence="22">The sequence shown here is derived from an EMBL/GenBank/DDBJ whole genome shotgun (WGS) entry which is preliminary data.</text>
</comment>
<accession>A0ABQ8CS46</accession>
<evidence type="ECO:0000256" key="16">
    <source>
        <dbReference type="ARBA" id="ARBA00023180"/>
    </source>
</evidence>
<keyword evidence="8 20" id="KW-0812">Transmembrane</keyword>
<dbReference type="Gene3D" id="3.30.200.20">
    <property type="entry name" value="Phosphorylase Kinase, domain 1"/>
    <property type="match status" value="1"/>
</dbReference>
<keyword evidence="12 19" id="KW-0067">ATP-binding</keyword>
<dbReference type="EC" id="2.7.11.1" evidence="5"/>
<dbReference type="CDD" id="cd06899">
    <property type="entry name" value="lectin_legume_LecRK_Arcelin_ConA"/>
    <property type="match status" value="2"/>
</dbReference>
<keyword evidence="6" id="KW-1003">Cell membrane</keyword>
<dbReference type="PANTHER" id="PTHR27007">
    <property type="match status" value="1"/>
</dbReference>
<dbReference type="PROSITE" id="PS00107">
    <property type="entry name" value="PROTEIN_KINASE_ATP"/>
    <property type="match status" value="2"/>
</dbReference>
<evidence type="ECO:0000256" key="18">
    <source>
        <dbReference type="ARBA" id="ARBA00048679"/>
    </source>
</evidence>
<evidence type="ECO:0000256" key="19">
    <source>
        <dbReference type="PROSITE-ProRule" id="PRU10141"/>
    </source>
</evidence>
<dbReference type="InterPro" id="IPR000719">
    <property type="entry name" value="Prot_kinase_dom"/>
</dbReference>
<comment type="catalytic activity">
    <reaction evidence="18">
        <text>L-seryl-[protein] + ATP = O-phospho-L-seryl-[protein] + ADP + H(+)</text>
        <dbReference type="Rhea" id="RHEA:17989"/>
        <dbReference type="Rhea" id="RHEA-COMP:9863"/>
        <dbReference type="Rhea" id="RHEA-COMP:11604"/>
        <dbReference type="ChEBI" id="CHEBI:15378"/>
        <dbReference type="ChEBI" id="CHEBI:29999"/>
        <dbReference type="ChEBI" id="CHEBI:30616"/>
        <dbReference type="ChEBI" id="CHEBI:83421"/>
        <dbReference type="ChEBI" id="CHEBI:456216"/>
        <dbReference type="EC" id="2.7.11.1"/>
    </reaction>
</comment>
<feature type="non-terminal residue" evidence="22">
    <location>
        <position position="1"/>
    </location>
</feature>
<dbReference type="PROSITE" id="PS00307">
    <property type="entry name" value="LECTIN_LEGUME_BETA"/>
    <property type="match status" value="1"/>
</dbReference>
<dbReference type="Gene3D" id="1.10.510.10">
    <property type="entry name" value="Transferase(Phosphotransferase) domain 1"/>
    <property type="match status" value="2"/>
</dbReference>
<keyword evidence="10" id="KW-0430">Lectin</keyword>
<evidence type="ECO:0000256" key="7">
    <source>
        <dbReference type="ARBA" id="ARBA00022527"/>
    </source>
</evidence>
<keyword evidence="7" id="KW-0723">Serine/threonine-protein kinase</keyword>
<comment type="catalytic activity">
    <reaction evidence="17">
        <text>L-threonyl-[protein] + ATP = O-phospho-L-threonyl-[protein] + ADP + H(+)</text>
        <dbReference type="Rhea" id="RHEA:46608"/>
        <dbReference type="Rhea" id="RHEA-COMP:11060"/>
        <dbReference type="Rhea" id="RHEA-COMP:11605"/>
        <dbReference type="ChEBI" id="CHEBI:15378"/>
        <dbReference type="ChEBI" id="CHEBI:30013"/>
        <dbReference type="ChEBI" id="CHEBI:30616"/>
        <dbReference type="ChEBI" id="CHEBI:61977"/>
        <dbReference type="ChEBI" id="CHEBI:456216"/>
        <dbReference type="EC" id="2.7.11.1"/>
    </reaction>
</comment>
<keyword evidence="14 20" id="KW-0472">Membrane</keyword>
<evidence type="ECO:0000256" key="15">
    <source>
        <dbReference type="ARBA" id="ARBA00023170"/>
    </source>
</evidence>
<reference evidence="22 23" key="1">
    <citation type="submission" date="2021-05" db="EMBL/GenBank/DDBJ databases">
        <title>Genome Assembly of Synthetic Allotetraploid Brassica napus Reveals Homoeologous Exchanges between Subgenomes.</title>
        <authorList>
            <person name="Davis J.T."/>
        </authorList>
    </citation>
    <scope>NUCLEOTIDE SEQUENCE [LARGE SCALE GENOMIC DNA]</scope>
    <source>
        <strain evidence="23">cv. Da-Ae</strain>
        <tissue evidence="22">Seedling</tissue>
    </source>
</reference>
<evidence type="ECO:0000256" key="2">
    <source>
        <dbReference type="ARBA" id="ARBA00004479"/>
    </source>
</evidence>
<keyword evidence="11 19" id="KW-0547">Nucleotide-binding</keyword>
<keyword evidence="23" id="KW-1185">Reference proteome</keyword>
<dbReference type="EMBL" id="JAGKQM010000007">
    <property type="protein sequence ID" value="KAH0919856.1"/>
    <property type="molecule type" value="Genomic_DNA"/>
</dbReference>
<name>A0ABQ8CS46_BRANA</name>